<organism evidence="1 2">
    <name type="scientific">Pseudomonas haemolytica</name>
    <dbReference type="NCBI Taxonomy" id="2600065"/>
    <lineage>
        <taxon>Bacteria</taxon>
        <taxon>Pseudomonadati</taxon>
        <taxon>Pseudomonadota</taxon>
        <taxon>Gammaproteobacteria</taxon>
        <taxon>Pseudomonadales</taxon>
        <taxon>Pseudomonadaceae</taxon>
        <taxon>Pseudomonas</taxon>
    </lineage>
</organism>
<reference evidence="1 2" key="1">
    <citation type="submission" date="2021-01" db="EMBL/GenBank/DDBJ databases">
        <title>Antibiotic resistance and phylogeny of Pseudomonas spp. isolated over three decades from chicken meat in the Norwegian food chain.</title>
        <authorList>
            <person name="Moen B."/>
        </authorList>
    </citation>
    <scope>NUCLEOTIDE SEQUENCE [LARGE SCALE GENOMIC DNA]</scope>
    <source>
        <strain evidence="1 2">MF6766</strain>
    </source>
</reference>
<dbReference type="Proteomes" id="UP000620382">
    <property type="component" value="Unassembled WGS sequence"/>
</dbReference>
<proteinExistence type="predicted"/>
<sequence>MSEQNKFGLDRYVPADIRREVRRRCGFGCVICGLSYYDYEHFAPDFSEAREHDPEGMTLLCSQCNQKRARKRLSAETVARANENPKCKQQGFASETLDFGTSPMSVWFGTMCFVECDILILVSGTSVLSVRPPEESGTPFLLSGQLTDCKGVVTLKIVDNVWSATDANWDVEVVGPKIVIRRGAGDIALQIKMSPPHELFIEKIDMYINGWHIRADEKGFRYSRDGLSWSGIGSGYMRGNPIGIQLG</sequence>
<dbReference type="Gene3D" id="1.10.30.50">
    <property type="match status" value="1"/>
</dbReference>
<dbReference type="RefSeq" id="WP_200657538.1">
    <property type="nucleotide sequence ID" value="NZ_JAENSR010000002.1"/>
</dbReference>
<dbReference type="EMBL" id="JAENSR010000002">
    <property type="protein sequence ID" value="MBK3459245.1"/>
    <property type="molecule type" value="Genomic_DNA"/>
</dbReference>
<evidence type="ECO:0000313" key="1">
    <source>
        <dbReference type="EMBL" id="MBK3459245.1"/>
    </source>
</evidence>
<evidence type="ECO:0008006" key="3">
    <source>
        <dbReference type="Google" id="ProtNLM"/>
    </source>
</evidence>
<name>A0ABS1GQP6_9PSED</name>
<accession>A0ABS1GQP6</accession>
<evidence type="ECO:0000313" key="2">
    <source>
        <dbReference type="Proteomes" id="UP000620382"/>
    </source>
</evidence>
<protein>
    <recommendedName>
        <fullName evidence="3">HNH endonuclease</fullName>
    </recommendedName>
</protein>
<gene>
    <name evidence="1" type="ORF">JJD71_09225</name>
</gene>
<keyword evidence="2" id="KW-1185">Reference proteome</keyword>
<comment type="caution">
    <text evidence="1">The sequence shown here is derived from an EMBL/GenBank/DDBJ whole genome shotgun (WGS) entry which is preliminary data.</text>
</comment>